<reference evidence="13 14" key="1">
    <citation type="journal article" date="2016" name="Nat. Commun.">
        <title>Thousands of microbial genomes shed light on interconnected biogeochemical processes in an aquifer system.</title>
        <authorList>
            <person name="Anantharaman K."/>
            <person name="Brown C.T."/>
            <person name="Hug L.A."/>
            <person name="Sharon I."/>
            <person name="Castelle C.J."/>
            <person name="Probst A.J."/>
            <person name="Thomas B.C."/>
            <person name="Singh A."/>
            <person name="Wilkins M.J."/>
            <person name="Karaoz U."/>
            <person name="Brodie E.L."/>
            <person name="Williams K.H."/>
            <person name="Hubbard S.S."/>
            <person name="Banfield J.F."/>
        </authorList>
    </citation>
    <scope>NUCLEOTIDE SEQUENCE [LARGE SCALE GENOMIC DNA]</scope>
</reference>
<gene>
    <name evidence="11" type="primary">dnaX</name>
    <name evidence="13" type="ORF">A3F94_03210</name>
</gene>
<keyword evidence="5" id="KW-0479">Metal-binding</keyword>
<feature type="domain" description="AAA+ ATPase" evidence="12">
    <location>
        <begin position="35"/>
        <end position="183"/>
    </location>
</feature>
<evidence type="ECO:0000313" key="14">
    <source>
        <dbReference type="Proteomes" id="UP000176770"/>
    </source>
</evidence>
<comment type="subunit">
    <text evidence="11">DNA polymerase III contains a core (composed of alpha, epsilon and theta chains) that associates with a tau subunit. This core dimerizes to form the POLIII' complex. PolIII' associates with the gamma complex (composed of gamma, delta, delta', psi and chi chains) and with the beta chain to form the complete DNA polymerase III complex.</text>
</comment>
<evidence type="ECO:0000256" key="11">
    <source>
        <dbReference type="RuleBase" id="RU364063"/>
    </source>
</evidence>
<comment type="function">
    <text evidence="11">DNA polymerase III is a complex, multichain enzyme responsible for most of the replicative synthesis in bacteria. This DNA polymerase also exhibits 3' to 5' exonuclease activity.</text>
</comment>
<dbReference type="InterPro" id="IPR027417">
    <property type="entry name" value="P-loop_NTPase"/>
</dbReference>
<dbReference type="Pfam" id="PF13177">
    <property type="entry name" value="DNA_pol3_delta2"/>
    <property type="match status" value="1"/>
</dbReference>
<evidence type="ECO:0000256" key="6">
    <source>
        <dbReference type="ARBA" id="ARBA00022741"/>
    </source>
</evidence>
<dbReference type="GO" id="GO:0005524">
    <property type="term" value="F:ATP binding"/>
    <property type="evidence" value="ECO:0007669"/>
    <property type="project" value="UniProtKB-KW"/>
</dbReference>
<keyword evidence="7" id="KW-0862">Zinc</keyword>
<dbReference type="NCBIfam" id="NF004046">
    <property type="entry name" value="PRK05563.1"/>
    <property type="match status" value="1"/>
</dbReference>
<dbReference type="EMBL" id="MHOK01000002">
    <property type="protein sequence ID" value="OGZ62336.1"/>
    <property type="molecule type" value="Genomic_DNA"/>
</dbReference>
<dbReference type="Gene3D" id="3.40.50.300">
    <property type="entry name" value="P-loop containing nucleotide triphosphate hydrolases"/>
    <property type="match status" value="1"/>
</dbReference>
<evidence type="ECO:0000256" key="3">
    <source>
        <dbReference type="ARBA" id="ARBA00022695"/>
    </source>
</evidence>
<dbReference type="SUPFAM" id="SSF52540">
    <property type="entry name" value="P-loop containing nucleoside triphosphate hydrolases"/>
    <property type="match status" value="1"/>
</dbReference>
<dbReference type="GO" id="GO:0006261">
    <property type="term" value="P:DNA-templated DNA replication"/>
    <property type="evidence" value="ECO:0007669"/>
    <property type="project" value="TreeGrafter"/>
</dbReference>
<organism evidence="13 14">
    <name type="scientific">Candidatus Spechtbacteria bacterium RIFCSPLOWO2_12_FULL_38_22</name>
    <dbReference type="NCBI Taxonomy" id="1802165"/>
    <lineage>
        <taxon>Bacteria</taxon>
        <taxon>Candidatus Spechtiibacteriota</taxon>
    </lineage>
</organism>
<dbReference type="GO" id="GO:0046872">
    <property type="term" value="F:metal ion binding"/>
    <property type="evidence" value="ECO:0007669"/>
    <property type="project" value="UniProtKB-KW"/>
</dbReference>
<dbReference type="SMART" id="SM00382">
    <property type="entry name" value="AAA"/>
    <property type="match status" value="1"/>
</dbReference>
<evidence type="ECO:0000256" key="9">
    <source>
        <dbReference type="ARBA" id="ARBA00022932"/>
    </source>
</evidence>
<dbReference type="InterPro" id="IPR050238">
    <property type="entry name" value="DNA_Rep/Repair_Clamp_Loader"/>
</dbReference>
<dbReference type="PANTHER" id="PTHR11669:SF0">
    <property type="entry name" value="PROTEIN STICHEL-LIKE 2"/>
    <property type="match status" value="1"/>
</dbReference>
<comment type="catalytic activity">
    <reaction evidence="10 11">
        <text>DNA(n) + a 2'-deoxyribonucleoside 5'-triphosphate = DNA(n+1) + diphosphate</text>
        <dbReference type="Rhea" id="RHEA:22508"/>
        <dbReference type="Rhea" id="RHEA-COMP:17339"/>
        <dbReference type="Rhea" id="RHEA-COMP:17340"/>
        <dbReference type="ChEBI" id="CHEBI:33019"/>
        <dbReference type="ChEBI" id="CHEBI:61560"/>
        <dbReference type="ChEBI" id="CHEBI:173112"/>
        <dbReference type="EC" id="2.7.7.7"/>
    </reaction>
</comment>
<dbReference type="InterPro" id="IPR003593">
    <property type="entry name" value="AAA+_ATPase"/>
</dbReference>
<accession>A0A1G2HIK0</accession>
<evidence type="ECO:0000256" key="8">
    <source>
        <dbReference type="ARBA" id="ARBA00022840"/>
    </source>
</evidence>
<evidence type="ECO:0000256" key="2">
    <source>
        <dbReference type="ARBA" id="ARBA00022679"/>
    </source>
</evidence>
<dbReference type="InterPro" id="IPR008921">
    <property type="entry name" value="DNA_pol3_clamp-load_cplx_C"/>
</dbReference>
<keyword evidence="9 11" id="KW-0239">DNA-directed DNA polymerase</keyword>
<comment type="similarity">
    <text evidence="1 11">Belongs to the DnaX/STICHEL family.</text>
</comment>
<comment type="caution">
    <text evidence="13">The sequence shown here is derived from an EMBL/GenBank/DDBJ whole genome shotgun (WGS) entry which is preliminary data.</text>
</comment>
<dbReference type="InterPro" id="IPR001270">
    <property type="entry name" value="ClpA/B"/>
</dbReference>
<proteinExistence type="inferred from homology"/>
<evidence type="ECO:0000259" key="12">
    <source>
        <dbReference type="SMART" id="SM00382"/>
    </source>
</evidence>
<dbReference type="CDD" id="cd00009">
    <property type="entry name" value="AAA"/>
    <property type="match status" value="1"/>
</dbReference>
<dbReference type="Gene3D" id="1.20.272.10">
    <property type="match status" value="1"/>
</dbReference>
<dbReference type="SUPFAM" id="SSF48019">
    <property type="entry name" value="post-AAA+ oligomerization domain-like"/>
    <property type="match status" value="1"/>
</dbReference>
<keyword evidence="8 11" id="KW-0067">ATP-binding</keyword>
<evidence type="ECO:0000256" key="4">
    <source>
        <dbReference type="ARBA" id="ARBA00022705"/>
    </source>
</evidence>
<dbReference type="AlphaFoldDB" id="A0A1G2HIK0"/>
<dbReference type="GO" id="GO:0009360">
    <property type="term" value="C:DNA polymerase III complex"/>
    <property type="evidence" value="ECO:0007669"/>
    <property type="project" value="InterPro"/>
</dbReference>
<evidence type="ECO:0000256" key="10">
    <source>
        <dbReference type="ARBA" id="ARBA00049244"/>
    </source>
</evidence>
<keyword evidence="4 11" id="KW-0235">DNA replication</keyword>
<dbReference type="Gene3D" id="1.10.8.60">
    <property type="match status" value="1"/>
</dbReference>
<dbReference type="NCBIfam" id="TIGR02397">
    <property type="entry name" value="dnaX_nterm"/>
    <property type="match status" value="1"/>
</dbReference>
<dbReference type="InterPro" id="IPR012763">
    <property type="entry name" value="DNA_pol_III_sug/sutau_N"/>
</dbReference>
<dbReference type="FunFam" id="3.40.50.300:FF:000014">
    <property type="entry name" value="DNA polymerase III subunit gamma/tau"/>
    <property type="match status" value="1"/>
</dbReference>
<evidence type="ECO:0000256" key="1">
    <source>
        <dbReference type="ARBA" id="ARBA00006360"/>
    </source>
</evidence>
<dbReference type="STRING" id="1802165.A3F94_03210"/>
<dbReference type="PRINTS" id="PR00300">
    <property type="entry name" value="CLPPROTEASEA"/>
</dbReference>
<sequence length="360" mass="39989">MAVLYRKYRPKSFEDIVGQEHIVTTLRNAIKMGEVAHAYLFSGPRGTGKTTMARVLTKTLNCQDSKEKDGVCLSCSVCAGIDNGSFIDLIEIDAASNRGIDDVRALKESVQFAPNQGIFKVYLIDEAHMLTKEASNALLKMLEEPPVHVIFVLATTEPHKLLPTIISRTQRFDFRFLTLEEILGRLKNLTNKEKRKIDDGVLNLVAGASGGSLRDAESILGKIFSLNNIEESEIRKLLGATDLASISNFIDFIIENNKEAVLKYINDMVSGGEDLEQFINSSIDYVRKLLFLKLSPSSEVLISGNLTKEELKKAKIQTTGLTEKKIYGIIKQLLEAVNNIKYSPMPQLPLELAVIEIIGE</sequence>
<dbReference type="GO" id="GO:0003677">
    <property type="term" value="F:DNA binding"/>
    <property type="evidence" value="ECO:0007669"/>
    <property type="project" value="InterPro"/>
</dbReference>
<evidence type="ECO:0000313" key="13">
    <source>
        <dbReference type="EMBL" id="OGZ62336.1"/>
    </source>
</evidence>
<dbReference type="EC" id="2.7.7.7" evidence="11"/>
<name>A0A1G2HIK0_9BACT</name>
<protein>
    <recommendedName>
        <fullName evidence="11">DNA polymerase III subunit gamma/tau</fullName>
        <ecNumber evidence="11">2.7.7.7</ecNumber>
    </recommendedName>
</protein>
<dbReference type="GO" id="GO:0003887">
    <property type="term" value="F:DNA-directed DNA polymerase activity"/>
    <property type="evidence" value="ECO:0007669"/>
    <property type="project" value="UniProtKB-KW"/>
</dbReference>
<keyword evidence="3 11" id="KW-0548">Nucleotidyltransferase</keyword>
<evidence type="ECO:0000256" key="5">
    <source>
        <dbReference type="ARBA" id="ARBA00022723"/>
    </source>
</evidence>
<evidence type="ECO:0000256" key="7">
    <source>
        <dbReference type="ARBA" id="ARBA00022833"/>
    </source>
</evidence>
<dbReference type="InterPro" id="IPR022754">
    <property type="entry name" value="DNA_pol_III_gamma-3"/>
</dbReference>
<dbReference type="Proteomes" id="UP000176770">
    <property type="component" value="Unassembled WGS sequence"/>
</dbReference>
<keyword evidence="6 11" id="KW-0547">Nucleotide-binding</keyword>
<dbReference type="PANTHER" id="PTHR11669">
    <property type="entry name" value="REPLICATION FACTOR C / DNA POLYMERASE III GAMMA-TAU SUBUNIT"/>
    <property type="match status" value="1"/>
</dbReference>
<keyword evidence="2 11" id="KW-0808">Transferase</keyword>
<dbReference type="Pfam" id="PF12169">
    <property type="entry name" value="DNA_pol3_gamma3"/>
    <property type="match status" value="1"/>
</dbReference>